<comment type="caution">
    <text evidence="2">The sequence shown here is derived from an EMBL/GenBank/DDBJ whole genome shotgun (WGS) entry which is preliminary data.</text>
</comment>
<keyword evidence="1" id="KW-1133">Transmembrane helix</keyword>
<dbReference type="AlphaFoldDB" id="A0A1G2FYL5"/>
<keyword evidence="1" id="KW-0812">Transmembrane</keyword>
<keyword evidence="1" id="KW-0472">Membrane</keyword>
<proteinExistence type="predicted"/>
<sequence>MSNKGNIFSLQREFLVGVVVFLMTALFFISLSVFATTVGTNMDATGTVGAATSTPWGDLAVDQVAGKGPLRPVFAVGDNGTSTPFIFVSQKGVVSFGSSTPSNLFLTAGDVVIGRNGATNDLYVSGGLGVGNATTTDNNIQVAGRVVTAKLAVGTGNGNVASRIVHGTCTVNPPSLSAGDTGHAACTDATGVTSSDRVLVGVEGAAWLDDVVVTAASSTADDTIDFVFKNTSTTTIRDVASGVHIYYFGTQ</sequence>
<dbReference type="EMBL" id="MHNK01000019">
    <property type="protein sequence ID" value="OGZ43149.1"/>
    <property type="molecule type" value="Genomic_DNA"/>
</dbReference>
<dbReference type="Proteomes" id="UP000177480">
    <property type="component" value="Unassembled WGS sequence"/>
</dbReference>
<gene>
    <name evidence="2" type="ORF">A2719_00415</name>
</gene>
<feature type="transmembrane region" description="Helical" evidence="1">
    <location>
        <begin position="14"/>
        <end position="35"/>
    </location>
</feature>
<reference evidence="2 3" key="1">
    <citation type="journal article" date="2016" name="Nat. Commun.">
        <title>Thousands of microbial genomes shed light on interconnected biogeochemical processes in an aquifer system.</title>
        <authorList>
            <person name="Anantharaman K."/>
            <person name="Brown C.T."/>
            <person name="Hug L.A."/>
            <person name="Sharon I."/>
            <person name="Castelle C.J."/>
            <person name="Probst A.J."/>
            <person name="Thomas B.C."/>
            <person name="Singh A."/>
            <person name="Wilkins M.J."/>
            <person name="Karaoz U."/>
            <person name="Brodie E.L."/>
            <person name="Williams K.H."/>
            <person name="Hubbard S.S."/>
            <person name="Banfield J.F."/>
        </authorList>
    </citation>
    <scope>NUCLEOTIDE SEQUENCE [LARGE SCALE GENOMIC DNA]</scope>
</reference>
<name>A0A1G2FYL5_9BACT</name>
<organism evidence="2 3">
    <name type="scientific">Candidatus Ryanbacteria bacterium RIFCSPHIGHO2_01_FULL_45_22</name>
    <dbReference type="NCBI Taxonomy" id="1802114"/>
    <lineage>
        <taxon>Bacteria</taxon>
        <taxon>Candidatus Ryaniibacteriota</taxon>
    </lineage>
</organism>
<protein>
    <submittedName>
        <fullName evidence="2">Uncharacterized protein</fullName>
    </submittedName>
</protein>
<evidence type="ECO:0000313" key="3">
    <source>
        <dbReference type="Proteomes" id="UP000177480"/>
    </source>
</evidence>
<dbReference type="STRING" id="1802114.A2719_00415"/>
<accession>A0A1G2FYL5</accession>
<evidence type="ECO:0000256" key="1">
    <source>
        <dbReference type="SAM" id="Phobius"/>
    </source>
</evidence>
<evidence type="ECO:0000313" key="2">
    <source>
        <dbReference type="EMBL" id="OGZ43149.1"/>
    </source>
</evidence>